<feature type="transmembrane region" description="Helical" evidence="6">
    <location>
        <begin position="333"/>
        <end position="357"/>
    </location>
</feature>
<proteinExistence type="predicted"/>
<feature type="region of interest" description="Disordered" evidence="5">
    <location>
        <begin position="443"/>
        <end position="464"/>
    </location>
</feature>
<feature type="transmembrane region" description="Helical" evidence="6">
    <location>
        <begin position="204"/>
        <end position="231"/>
    </location>
</feature>
<protein>
    <submittedName>
        <fullName evidence="8">Low voltage-gated calcium channel</fullName>
    </submittedName>
</protein>
<name>A0ABR1FQM3_AURAN</name>
<dbReference type="SUPFAM" id="SSF81324">
    <property type="entry name" value="Voltage-gated potassium channels"/>
    <property type="match status" value="1"/>
</dbReference>
<keyword evidence="3 6" id="KW-1133">Transmembrane helix</keyword>
<evidence type="ECO:0000256" key="2">
    <source>
        <dbReference type="ARBA" id="ARBA00022692"/>
    </source>
</evidence>
<feature type="transmembrane region" description="Helical" evidence="6">
    <location>
        <begin position="87"/>
        <end position="107"/>
    </location>
</feature>
<dbReference type="PANTHER" id="PTHR10037">
    <property type="entry name" value="VOLTAGE-GATED CATION CHANNEL CALCIUM AND SODIUM"/>
    <property type="match status" value="1"/>
</dbReference>
<comment type="caution">
    <text evidence="8">The sequence shown here is derived from an EMBL/GenBank/DDBJ whole genome shotgun (WGS) entry which is preliminary data.</text>
</comment>
<evidence type="ECO:0000256" key="6">
    <source>
        <dbReference type="SAM" id="Phobius"/>
    </source>
</evidence>
<feature type="region of interest" description="Disordered" evidence="5">
    <location>
        <begin position="364"/>
        <end position="384"/>
    </location>
</feature>
<gene>
    <name evidence="8" type="ORF">SO694_00064148</name>
</gene>
<evidence type="ECO:0000313" key="8">
    <source>
        <dbReference type="EMBL" id="KAK7235863.1"/>
    </source>
</evidence>
<sequence>MASAAINAAKKRKTEKRELREGAIAMTMLQRSSQLFGFGKNSVKVLAESADGLAVDEAEGDEPHHAHAHPMNWRYYQEDAEFVYQHIYVQVGVAMLIFANFITNIIEAQIAINGNTKYEVRVFRRFEMFFFVIFLMELFLNMYSSWFWKFWKDSWNVFDFVTVSITVLDVAGLLAPDSPLRYLRMMRAFRVFRLFKRVKSLNKIVVSLGKAMPGVMNAFLILTLVMCIYAILGYEFFHNYPCGDTGGPASCAFLSKVEGQWDPLTESPPPIMCEKGDAPGYGLLTECRAQYTFGQEYFGNFLKSFYTLFQVLTGESWSEAIARPLMEQSPGLAAGYFISFILINGVVLINVVVAVLLEKMVDDEEEEEEEEEDPAHPGEHHAHHKAPNIAQIYEERQQERKNVEARLDNLQAQMDTLLKVLNAQHGGGVVPLPTNGNVAYDPVAGYGGGGRESPTPKLVDLDSP</sequence>
<dbReference type="EMBL" id="JBBJCI010000289">
    <property type="protein sequence ID" value="KAK7235863.1"/>
    <property type="molecule type" value="Genomic_DNA"/>
</dbReference>
<dbReference type="Gene3D" id="1.10.287.70">
    <property type="match status" value="1"/>
</dbReference>
<dbReference type="InterPro" id="IPR027359">
    <property type="entry name" value="Volt_channel_dom_sf"/>
</dbReference>
<evidence type="ECO:0000313" key="9">
    <source>
        <dbReference type="Proteomes" id="UP001363151"/>
    </source>
</evidence>
<feature type="transmembrane region" description="Helical" evidence="6">
    <location>
        <begin position="128"/>
        <end position="148"/>
    </location>
</feature>
<dbReference type="InterPro" id="IPR005821">
    <property type="entry name" value="Ion_trans_dom"/>
</dbReference>
<keyword evidence="4 6" id="KW-0472">Membrane</keyword>
<evidence type="ECO:0000256" key="1">
    <source>
        <dbReference type="ARBA" id="ARBA00004141"/>
    </source>
</evidence>
<reference evidence="8 9" key="1">
    <citation type="submission" date="2024-03" db="EMBL/GenBank/DDBJ databases">
        <title>Aureococcus anophagefferens CCMP1851 and Kratosvirus quantuckense: Draft genome of a second virus-susceptible host strain in the model system.</title>
        <authorList>
            <person name="Chase E."/>
            <person name="Truchon A.R."/>
            <person name="Schepens W."/>
            <person name="Wilhelm S.W."/>
        </authorList>
    </citation>
    <scope>NUCLEOTIDE SEQUENCE [LARGE SCALE GENOMIC DNA]</scope>
    <source>
        <strain evidence="8 9">CCMP1851</strain>
    </source>
</reference>
<feature type="transmembrane region" description="Helical" evidence="6">
    <location>
        <begin position="160"/>
        <end position="183"/>
    </location>
</feature>
<feature type="compositionally biased region" description="Acidic residues" evidence="5">
    <location>
        <begin position="364"/>
        <end position="373"/>
    </location>
</feature>
<feature type="domain" description="Ion transport" evidence="7">
    <location>
        <begin position="89"/>
        <end position="367"/>
    </location>
</feature>
<keyword evidence="9" id="KW-1185">Reference proteome</keyword>
<dbReference type="Proteomes" id="UP001363151">
    <property type="component" value="Unassembled WGS sequence"/>
</dbReference>
<accession>A0ABR1FQM3</accession>
<organism evidence="8 9">
    <name type="scientific">Aureococcus anophagefferens</name>
    <name type="common">Harmful bloom alga</name>
    <dbReference type="NCBI Taxonomy" id="44056"/>
    <lineage>
        <taxon>Eukaryota</taxon>
        <taxon>Sar</taxon>
        <taxon>Stramenopiles</taxon>
        <taxon>Ochrophyta</taxon>
        <taxon>Pelagophyceae</taxon>
        <taxon>Pelagomonadales</taxon>
        <taxon>Pelagomonadaceae</taxon>
        <taxon>Aureococcus</taxon>
    </lineage>
</organism>
<dbReference type="PANTHER" id="PTHR10037:SF62">
    <property type="entry name" value="SODIUM CHANNEL PROTEIN 60E"/>
    <property type="match status" value="1"/>
</dbReference>
<evidence type="ECO:0000256" key="4">
    <source>
        <dbReference type="ARBA" id="ARBA00023136"/>
    </source>
</evidence>
<evidence type="ECO:0000259" key="7">
    <source>
        <dbReference type="Pfam" id="PF00520"/>
    </source>
</evidence>
<evidence type="ECO:0000256" key="5">
    <source>
        <dbReference type="SAM" id="MobiDB-lite"/>
    </source>
</evidence>
<dbReference type="InterPro" id="IPR043203">
    <property type="entry name" value="VGCC_Ca_Na"/>
</dbReference>
<evidence type="ECO:0000256" key="3">
    <source>
        <dbReference type="ARBA" id="ARBA00022989"/>
    </source>
</evidence>
<comment type="subcellular location">
    <subcellularLocation>
        <location evidence="1">Membrane</location>
        <topology evidence="1">Multi-pass membrane protein</topology>
    </subcellularLocation>
</comment>
<dbReference type="Pfam" id="PF00520">
    <property type="entry name" value="Ion_trans"/>
    <property type="match status" value="1"/>
</dbReference>
<dbReference type="Gene3D" id="1.20.120.350">
    <property type="entry name" value="Voltage-gated potassium channels. Chain C"/>
    <property type="match status" value="1"/>
</dbReference>
<keyword evidence="2 6" id="KW-0812">Transmembrane</keyword>